<feature type="transmembrane region" description="Helical" evidence="6">
    <location>
        <begin position="456"/>
        <end position="477"/>
    </location>
</feature>
<dbReference type="InterPro" id="IPR020846">
    <property type="entry name" value="MFS_dom"/>
</dbReference>
<evidence type="ECO:0000256" key="1">
    <source>
        <dbReference type="ARBA" id="ARBA00004651"/>
    </source>
</evidence>
<dbReference type="EMBL" id="VLKF01000001">
    <property type="protein sequence ID" value="TWH73068.1"/>
    <property type="molecule type" value="Genomic_DNA"/>
</dbReference>
<feature type="domain" description="Major facilitator superfamily (MFS) profile" evidence="7">
    <location>
        <begin position="27"/>
        <end position="480"/>
    </location>
</feature>
<dbReference type="Proteomes" id="UP000321490">
    <property type="component" value="Unassembled WGS sequence"/>
</dbReference>
<gene>
    <name evidence="8" type="ORF">JD78_01591</name>
</gene>
<evidence type="ECO:0000313" key="9">
    <source>
        <dbReference type="Proteomes" id="UP000321490"/>
    </source>
</evidence>
<comment type="caution">
    <text evidence="8">The sequence shown here is derived from an EMBL/GenBank/DDBJ whole genome shotgun (WGS) entry which is preliminary data.</text>
</comment>
<feature type="compositionally biased region" description="Basic residues" evidence="5">
    <location>
        <begin position="519"/>
        <end position="528"/>
    </location>
</feature>
<dbReference type="Gene3D" id="1.20.1720.10">
    <property type="entry name" value="Multidrug resistance protein D"/>
    <property type="match status" value="1"/>
</dbReference>
<reference evidence="8 9" key="1">
    <citation type="submission" date="2019-07" db="EMBL/GenBank/DDBJ databases">
        <title>R&amp;d 2014.</title>
        <authorList>
            <person name="Klenk H.-P."/>
        </authorList>
    </citation>
    <scope>NUCLEOTIDE SEQUENCE [LARGE SCALE GENOMIC DNA]</scope>
    <source>
        <strain evidence="8 9">DSM 45764</strain>
    </source>
</reference>
<evidence type="ECO:0000256" key="6">
    <source>
        <dbReference type="SAM" id="Phobius"/>
    </source>
</evidence>
<feature type="transmembrane region" description="Helical" evidence="6">
    <location>
        <begin position="386"/>
        <end position="406"/>
    </location>
</feature>
<feature type="transmembrane region" description="Helical" evidence="6">
    <location>
        <begin position="118"/>
        <end position="139"/>
    </location>
</feature>
<proteinExistence type="predicted"/>
<evidence type="ECO:0000259" key="7">
    <source>
        <dbReference type="PROSITE" id="PS50850"/>
    </source>
</evidence>
<dbReference type="SUPFAM" id="SSF103473">
    <property type="entry name" value="MFS general substrate transporter"/>
    <property type="match status" value="1"/>
</dbReference>
<keyword evidence="3 6" id="KW-1133">Transmembrane helix</keyword>
<feature type="transmembrane region" description="Helical" evidence="6">
    <location>
        <begin position="27"/>
        <end position="50"/>
    </location>
</feature>
<feature type="region of interest" description="Disordered" evidence="5">
    <location>
        <begin position="486"/>
        <end position="528"/>
    </location>
</feature>
<dbReference type="Pfam" id="PF07690">
    <property type="entry name" value="MFS_1"/>
    <property type="match status" value="1"/>
</dbReference>
<comment type="subcellular location">
    <subcellularLocation>
        <location evidence="1">Cell membrane</location>
        <topology evidence="1">Multi-pass membrane protein</topology>
    </subcellularLocation>
</comment>
<dbReference type="RefSeq" id="WP_228395217.1">
    <property type="nucleotide sequence ID" value="NZ_JABGDC010000115.1"/>
</dbReference>
<keyword evidence="2 6" id="KW-0812">Transmembrane</keyword>
<feature type="compositionally biased region" description="Basic and acidic residues" evidence="5">
    <location>
        <begin position="486"/>
        <end position="498"/>
    </location>
</feature>
<feature type="transmembrane region" description="Helical" evidence="6">
    <location>
        <begin position="352"/>
        <end position="374"/>
    </location>
</feature>
<feature type="transmembrane region" description="Helical" evidence="6">
    <location>
        <begin position="246"/>
        <end position="263"/>
    </location>
</feature>
<sequence length="528" mass="54326">MTDSAVDRAGQRPAEPPEGADPNRWHALWVTLVVGFMTLLDVSIVSVALPSLQEDLGASASAVQWVVSGYALTFALALVPAGRLGDAFGRRRMFLIGLVAFVVCSAAAGAAPGIELLIVARLLQGVAAGCLAPQNSALIQQLFRGPERGRAFGFFGATVGISTAVGPVVGGALLALASGPGGWRWIFYVNVPIGVVAFVLALRLLPRPTSRGHGRIDVVGVGLLGAGALALLLPLVEAESGGLTRLWWLFPIGAVLLVSFVLWERRVVRGAGEPIFDPRLVTATRGYGPGIALGTVYFVGFSGIWLVFALFFQTGLGWTPLQSGLAVTPFAIGSASAAVIAGRLVERYGRALTVFGLSGVAVGLTGTAAVLLLAPSDMSGWATAPTLLLAGIGGGFVISPNVTLTLRDVPVRMAGSAGGGLQTFQRFGGAIGTAALPGLFYLVLGSTEQDYPRAAAAALGIAVVGSLAALVIGFLDWRHDRRDEGREAARAAAERRPDGAAPGDDGGDGPEVADEYGRVHAHGHATHG</sequence>
<feature type="transmembrane region" description="Helical" evidence="6">
    <location>
        <begin position="93"/>
        <end position="112"/>
    </location>
</feature>
<dbReference type="PROSITE" id="PS50850">
    <property type="entry name" value="MFS"/>
    <property type="match status" value="1"/>
</dbReference>
<dbReference type="PANTHER" id="PTHR42718">
    <property type="entry name" value="MAJOR FACILITATOR SUPERFAMILY MULTIDRUG TRANSPORTER MFSC"/>
    <property type="match status" value="1"/>
</dbReference>
<feature type="compositionally biased region" description="Basic and acidic residues" evidence="5">
    <location>
        <begin position="1"/>
        <end position="10"/>
    </location>
</feature>
<feature type="transmembrane region" description="Helical" evidence="6">
    <location>
        <begin position="427"/>
        <end position="444"/>
    </location>
</feature>
<evidence type="ECO:0000256" key="4">
    <source>
        <dbReference type="ARBA" id="ARBA00023136"/>
    </source>
</evidence>
<keyword evidence="9" id="KW-1185">Reference proteome</keyword>
<evidence type="ECO:0000256" key="5">
    <source>
        <dbReference type="SAM" id="MobiDB-lite"/>
    </source>
</evidence>
<feature type="transmembrane region" description="Helical" evidence="6">
    <location>
        <begin position="291"/>
        <end position="312"/>
    </location>
</feature>
<feature type="transmembrane region" description="Helical" evidence="6">
    <location>
        <begin position="151"/>
        <end position="179"/>
    </location>
</feature>
<feature type="transmembrane region" description="Helical" evidence="6">
    <location>
        <begin position="324"/>
        <end position="345"/>
    </location>
</feature>
<dbReference type="InterPro" id="IPR036259">
    <property type="entry name" value="MFS_trans_sf"/>
</dbReference>
<dbReference type="InterPro" id="IPR011701">
    <property type="entry name" value="MFS"/>
</dbReference>
<name>A0A562IQ74_9ACTN</name>
<organism evidence="8 9">
    <name type="scientific">Modestobacter roseus</name>
    <dbReference type="NCBI Taxonomy" id="1181884"/>
    <lineage>
        <taxon>Bacteria</taxon>
        <taxon>Bacillati</taxon>
        <taxon>Actinomycetota</taxon>
        <taxon>Actinomycetes</taxon>
        <taxon>Geodermatophilales</taxon>
        <taxon>Geodermatophilaceae</taxon>
        <taxon>Modestobacter</taxon>
    </lineage>
</organism>
<feature type="transmembrane region" description="Helical" evidence="6">
    <location>
        <begin position="216"/>
        <end position="234"/>
    </location>
</feature>
<evidence type="ECO:0000313" key="8">
    <source>
        <dbReference type="EMBL" id="TWH73068.1"/>
    </source>
</evidence>
<feature type="compositionally biased region" description="Acidic residues" evidence="5">
    <location>
        <begin position="505"/>
        <end position="514"/>
    </location>
</feature>
<dbReference type="Gene3D" id="1.20.1250.20">
    <property type="entry name" value="MFS general substrate transporter like domains"/>
    <property type="match status" value="1"/>
</dbReference>
<dbReference type="PRINTS" id="PR01036">
    <property type="entry name" value="TCRTETB"/>
</dbReference>
<accession>A0A562IQ74</accession>
<dbReference type="CDD" id="cd17321">
    <property type="entry name" value="MFS_MMR_MDR_like"/>
    <property type="match status" value="1"/>
</dbReference>
<evidence type="ECO:0000256" key="3">
    <source>
        <dbReference type="ARBA" id="ARBA00022989"/>
    </source>
</evidence>
<feature type="transmembrane region" description="Helical" evidence="6">
    <location>
        <begin position="62"/>
        <end position="81"/>
    </location>
</feature>
<evidence type="ECO:0000256" key="2">
    <source>
        <dbReference type="ARBA" id="ARBA00022692"/>
    </source>
</evidence>
<dbReference type="AlphaFoldDB" id="A0A562IQ74"/>
<feature type="transmembrane region" description="Helical" evidence="6">
    <location>
        <begin position="185"/>
        <end position="204"/>
    </location>
</feature>
<keyword evidence="4 6" id="KW-0472">Membrane</keyword>
<feature type="region of interest" description="Disordered" evidence="5">
    <location>
        <begin position="1"/>
        <end position="20"/>
    </location>
</feature>
<dbReference type="GO" id="GO:0022857">
    <property type="term" value="F:transmembrane transporter activity"/>
    <property type="evidence" value="ECO:0007669"/>
    <property type="project" value="InterPro"/>
</dbReference>
<dbReference type="GO" id="GO:0005886">
    <property type="term" value="C:plasma membrane"/>
    <property type="evidence" value="ECO:0007669"/>
    <property type="project" value="UniProtKB-SubCell"/>
</dbReference>
<protein>
    <submittedName>
        <fullName evidence="8">EmrB/QacA subfamily drug resistance transporter</fullName>
    </submittedName>
</protein>
<dbReference type="PANTHER" id="PTHR42718:SF39">
    <property type="entry name" value="ACTINORHODIN TRANSPORTER-RELATED"/>
    <property type="match status" value="1"/>
</dbReference>